<dbReference type="PANTHER" id="PTHR37316:SF3">
    <property type="entry name" value="TEICHOIC ACID GLYCEROL-PHOSPHATE TRANSFERASE"/>
    <property type="match status" value="1"/>
</dbReference>
<gene>
    <name evidence="8" type="ORF">GCM10009560_28640</name>
</gene>
<evidence type="ECO:0000313" key="9">
    <source>
        <dbReference type="Proteomes" id="UP001501578"/>
    </source>
</evidence>
<dbReference type="CDD" id="cd00761">
    <property type="entry name" value="Glyco_tranf_GTA_type"/>
    <property type="match status" value="1"/>
</dbReference>
<dbReference type="SUPFAM" id="SSF53448">
    <property type="entry name" value="Nucleotide-diphospho-sugar transferases"/>
    <property type="match status" value="1"/>
</dbReference>
<feature type="domain" description="Glycosyltransferase 2-like" evidence="7">
    <location>
        <begin position="5"/>
        <end position="136"/>
    </location>
</feature>
<evidence type="ECO:0000256" key="1">
    <source>
        <dbReference type="ARBA" id="ARBA00004202"/>
    </source>
</evidence>
<sequence>MPDCTVVVITYNDADRLPRAVRSVLGQSLHDLEVIVVDDASTDDTPRVAAELERLDPRVRYLRRGRNSGGCGAPRNDGMDAAAAPYLMFLDSDDELPRHACKSLLTEIERTGTDFVSGQIARLYEPSGRIQPYYPALFRERRVVEGIAAEPELFLDSFSTNKLYDLAFLRRHVLRFPEDIHYEDHVFATEVYTLARRFAVVPWVIYHWRRAARPTSISQSVKDMDNVRHRVEAAFRSDKVLRDCGRPELVPERQYRFLRQDLRVYLNPLPARDLVWAKEFASVVRPYLATLPPEVVARVEPLTRVCCALILADRVEELRVAARSLTGAGAPPRTAVRDRGRTYWGTTLSPEMDITTLHLAELPFTAARLRHEVSELSLDGDHVALTVHTYDPFGALPSDWTAFFAYGGQRLPIHPRPSGDGLVSEIVFRPVERGDPRIGFTRSRDGLTTTDRLLVNPGAAPVEVNGFSVRPSGHAALLRVVFSRDRHSIARRVVRRLRAELFRRLSTPRAKLRVYKALIRVVPRRKDLALFESDCGKGCTGSPRAVYDELRRLGLPVEVVWSVARNRRDFPLDARLVRRLSWRYVWTMARAGIWVDSHGFPLDYPKPPGTRYLQTWHGQGIKSIGFDAPDLRADFAAPREQWRRAVDRWDALVSPSEEFSRRFVPSNGYTGRVLRCGTPRCDVLVRGEVGPHVRKRLELSDDRKVLLYAPTYRDSAKNSGASVRVDLAALAEELADEWVLVLRTHPVEEYRVPEPVRHFVRPAGSYPEINDLILVSDALLTDYSSVMCDYAVTGKPMVFYVDDWDDYRLSERGVYDDLPSIAPGPCVTTTAELITCLKALPAVHTAFADRYAAFRETWCAEERGDAARRVVEEFFAPPAAAKAARPLLWGTP</sequence>
<dbReference type="InterPro" id="IPR001173">
    <property type="entry name" value="Glyco_trans_2-like"/>
</dbReference>
<keyword evidence="9" id="KW-1185">Reference proteome</keyword>
<protein>
    <recommendedName>
        <fullName evidence="7">Glycosyltransferase 2-like domain-containing protein</fullName>
    </recommendedName>
</protein>
<keyword evidence="4" id="KW-0808">Transferase</keyword>
<dbReference type="InterPro" id="IPR007554">
    <property type="entry name" value="Glycerophosphate_synth"/>
</dbReference>
<keyword evidence="3" id="KW-1003">Cell membrane</keyword>
<evidence type="ECO:0000256" key="3">
    <source>
        <dbReference type="ARBA" id="ARBA00022475"/>
    </source>
</evidence>
<comment type="caution">
    <text evidence="8">The sequence shown here is derived from an EMBL/GenBank/DDBJ whole genome shotgun (WGS) entry which is preliminary data.</text>
</comment>
<dbReference type="InterPro" id="IPR043149">
    <property type="entry name" value="TagF_N"/>
</dbReference>
<dbReference type="Pfam" id="PF00535">
    <property type="entry name" value="Glycos_transf_2"/>
    <property type="match status" value="1"/>
</dbReference>
<evidence type="ECO:0000256" key="2">
    <source>
        <dbReference type="ARBA" id="ARBA00010488"/>
    </source>
</evidence>
<reference evidence="8 9" key="1">
    <citation type="journal article" date="2019" name="Int. J. Syst. Evol. Microbiol.">
        <title>The Global Catalogue of Microorganisms (GCM) 10K type strain sequencing project: providing services to taxonomists for standard genome sequencing and annotation.</title>
        <authorList>
            <consortium name="The Broad Institute Genomics Platform"/>
            <consortium name="The Broad Institute Genome Sequencing Center for Infectious Disease"/>
            <person name="Wu L."/>
            <person name="Ma J."/>
        </authorList>
    </citation>
    <scope>NUCLEOTIDE SEQUENCE [LARGE SCALE GENOMIC DNA]</scope>
    <source>
        <strain evidence="8 9">JCM 11136</strain>
    </source>
</reference>
<dbReference type="InterPro" id="IPR043148">
    <property type="entry name" value="TagF_C"/>
</dbReference>
<name>A0ABN1PDI6_9ACTN</name>
<comment type="similarity">
    <text evidence="2">Belongs to the CDP-glycerol glycerophosphotransferase family.</text>
</comment>
<dbReference type="Pfam" id="PF04464">
    <property type="entry name" value="Glyphos_transf"/>
    <property type="match status" value="1"/>
</dbReference>
<dbReference type="InterPro" id="IPR051612">
    <property type="entry name" value="Teichoic_Acid_Biosynth"/>
</dbReference>
<dbReference type="Proteomes" id="UP001501578">
    <property type="component" value="Unassembled WGS sequence"/>
</dbReference>
<dbReference type="EMBL" id="BAAAHQ010000012">
    <property type="protein sequence ID" value="GAA0926628.1"/>
    <property type="molecule type" value="Genomic_DNA"/>
</dbReference>
<dbReference type="Gene3D" id="3.40.50.11820">
    <property type="match status" value="1"/>
</dbReference>
<keyword evidence="6" id="KW-0472">Membrane</keyword>
<organism evidence="8 9">
    <name type="scientific">Nonomuraea longicatena</name>
    <dbReference type="NCBI Taxonomy" id="83682"/>
    <lineage>
        <taxon>Bacteria</taxon>
        <taxon>Bacillati</taxon>
        <taxon>Actinomycetota</taxon>
        <taxon>Actinomycetes</taxon>
        <taxon>Streptosporangiales</taxon>
        <taxon>Streptosporangiaceae</taxon>
        <taxon>Nonomuraea</taxon>
    </lineage>
</organism>
<evidence type="ECO:0000256" key="6">
    <source>
        <dbReference type="ARBA" id="ARBA00023136"/>
    </source>
</evidence>
<evidence type="ECO:0000256" key="5">
    <source>
        <dbReference type="ARBA" id="ARBA00022944"/>
    </source>
</evidence>
<proteinExistence type="inferred from homology"/>
<keyword evidence="5" id="KW-0777">Teichoic acid biosynthesis</keyword>
<dbReference type="InterPro" id="IPR029044">
    <property type="entry name" value="Nucleotide-diphossugar_trans"/>
</dbReference>
<dbReference type="RefSeq" id="WP_343950323.1">
    <property type="nucleotide sequence ID" value="NZ_BAAAHQ010000012.1"/>
</dbReference>
<comment type="subcellular location">
    <subcellularLocation>
        <location evidence="1">Cell membrane</location>
        <topology evidence="1">Peripheral membrane protein</topology>
    </subcellularLocation>
</comment>
<dbReference type="Gene3D" id="3.90.550.10">
    <property type="entry name" value="Spore Coat Polysaccharide Biosynthesis Protein SpsA, Chain A"/>
    <property type="match status" value="1"/>
</dbReference>
<dbReference type="SUPFAM" id="SSF53756">
    <property type="entry name" value="UDP-Glycosyltransferase/glycogen phosphorylase"/>
    <property type="match status" value="1"/>
</dbReference>
<dbReference type="Gene3D" id="3.40.50.12580">
    <property type="match status" value="1"/>
</dbReference>
<evidence type="ECO:0000313" key="8">
    <source>
        <dbReference type="EMBL" id="GAA0926628.1"/>
    </source>
</evidence>
<evidence type="ECO:0000259" key="7">
    <source>
        <dbReference type="Pfam" id="PF00535"/>
    </source>
</evidence>
<dbReference type="PANTHER" id="PTHR37316">
    <property type="entry name" value="TEICHOIC ACID GLYCEROL-PHOSPHATE PRIMASE"/>
    <property type="match status" value="1"/>
</dbReference>
<evidence type="ECO:0000256" key="4">
    <source>
        <dbReference type="ARBA" id="ARBA00022679"/>
    </source>
</evidence>
<accession>A0ABN1PDI6</accession>